<dbReference type="GO" id="GO:0000981">
    <property type="term" value="F:DNA-binding transcription factor activity, RNA polymerase II-specific"/>
    <property type="evidence" value="ECO:0007669"/>
    <property type="project" value="TreeGrafter"/>
</dbReference>
<dbReference type="PROSITE" id="PS51061">
    <property type="entry name" value="R3H"/>
    <property type="match status" value="1"/>
</dbReference>
<organism evidence="3 4">
    <name type="scientific">Psilocybe cf. subviscida</name>
    <dbReference type="NCBI Taxonomy" id="2480587"/>
    <lineage>
        <taxon>Eukaryota</taxon>
        <taxon>Fungi</taxon>
        <taxon>Dikarya</taxon>
        <taxon>Basidiomycota</taxon>
        <taxon>Agaricomycotina</taxon>
        <taxon>Agaricomycetes</taxon>
        <taxon>Agaricomycetidae</taxon>
        <taxon>Agaricales</taxon>
        <taxon>Agaricineae</taxon>
        <taxon>Strophariaceae</taxon>
        <taxon>Psilocybe</taxon>
    </lineage>
</organism>
<evidence type="ECO:0000256" key="1">
    <source>
        <dbReference type="SAM" id="MobiDB-lite"/>
    </source>
</evidence>
<dbReference type="InterPro" id="IPR036867">
    <property type="entry name" value="R3H_dom_sf"/>
</dbReference>
<reference evidence="3 4" key="1">
    <citation type="journal article" date="2020" name="ISME J.">
        <title>Uncovering the hidden diversity of litter-decomposition mechanisms in mushroom-forming fungi.</title>
        <authorList>
            <person name="Floudas D."/>
            <person name="Bentzer J."/>
            <person name="Ahren D."/>
            <person name="Johansson T."/>
            <person name="Persson P."/>
            <person name="Tunlid A."/>
        </authorList>
    </citation>
    <scope>NUCLEOTIDE SEQUENCE [LARGE SCALE GENOMIC DNA]</scope>
    <source>
        <strain evidence="3 4">CBS 101986</strain>
    </source>
</reference>
<dbReference type="CDD" id="cd06008">
    <property type="entry name" value="NF-X1-zinc-finger"/>
    <property type="match status" value="1"/>
</dbReference>
<feature type="compositionally biased region" description="Polar residues" evidence="1">
    <location>
        <begin position="298"/>
        <end position="328"/>
    </location>
</feature>
<dbReference type="PANTHER" id="PTHR12360">
    <property type="entry name" value="NUCLEAR TRANSCRIPTION FACTOR, X-BOX BINDING 1 NFX1"/>
    <property type="match status" value="1"/>
</dbReference>
<evidence type="ECO:0000313" key="3">
    <source>
        <dbReference type="EMBL" id="KAF5324354.1"/>
    </source>
</evidence>
<gene>
    <name evidence="3" type="ORF">D9619_011331</name>
</gene>
<evidence type="ECO:0000313" key="4">
    <source>
        <dbReference type="Proteomes" id="UP000567179"/>
    </source>
</evidence>
<accession>A0A8H5BJN0</accession>
<dbReference type="GO" id="GO:0000977">
    <property type="term" value="F:RNA polymerase II transcription regulatory region sequence-specific DNA binding"/>
    <property type="evidence" value="ECO:0007669"/>
    <property type="project" value="TreeGrafter"/>
</dbReference>
<dbReference type="Proteomes" id="UP000567179">
    <property type="component" value="Unassembled WGS sequence"/>
</dbReference>
<feature type="region of interest" description="Disordered" evidence="1">
    <location>
        <begin position="212"/>
        <end position="251"/>
    </location>
</feature>
<dbReference type="AlphaFoldDB" id="A0A8H5BJN0"/>
<dbReference type="PANTHER" id="PTHR12360:SF12">
    <property type="entry name" value="TRANSCRIPTIONAL REPRESSOR NF-X1"/>
    <property type="match status" value="1"/>
</dbReference>
<evidence type="ECO:0000259" key="2">
    <source>
        <dbReference type="PROSITE" id="PS51061"/>
    </source>
</evidence>
<dbReference type="InterPro" id="IPR001374">
    <property type="entry name" value="R3H_dom"/>
</dbReference>
<feature type="domain" description="R3H" evidence="2">
    <location>
        <begin position="118"/>
        <end position="180"/>
    </location>
</feature>
<feature type="region of interest" description="Disordered" evidence="1">
    <location>
        <begin position="291"/>
        <end position="342"/>
    </location>
</feature>
<dbReference type="GO" id="GO:0000122">
    <property type="term" value="P:negative regulation of transcription by RNA polymerase II"/>
    <property type="evidence" value="ECO:0007669"/>
    <property type="project" value="TreeGrafter"/>
</dbReference>
<dbReference type="SUPFAM" id="SSF82708">
    <property type="entry name" value="R3H domain"/>
    <property type="match status" value="1"/>
</dbReference>
<dbReference type="GO" id="GO:0005634">
    <property type="term" value="C:nucleus"/>
    <property type="evidence" value="ECO:0007669"/>
    <property type="project" value="TreeGrafter"/>
</dbReference>
<dbReference type="OrthoDB" id="6512771at2759"/>
<proteinExistence type="predicted"/>
<sequence>MVAVPEANPLYINSPPDHPCTLPCHAPSACPETDPCQSLVTLTCPCGRIRQSVQCGKTLTTRGASQAQATLKCSNDCQIAKRNARLADALGINSESRDKANAATTYTDDLVAFAKANPKFLPTVERAFADFFTSEKRTQVLPHMPPDRRKFVHDLAVAYRMDAQMVDQEPHRSVQLVRRVDSRIPRPLLSAHITTITPSYGKLADFRSLRSGAGQASSSSHSGTAVAGTSSWRTGAPTVAKPPTQATASRGWTSVVAASPAPTPASTGAPSPYSWGARPASTLAPAASSLVRLGGSGHSTPVGATSRPRTASPVNVSSHFVTPPSVTVDSGAPVPDSWEDDA</sequence>
<protein>
    <recommendedName>
        <fullName evidence="2">R3H domain-containing protein</fullName>
    </recommendedName>
</protein>
<name>A0A8H5BJN0_9AGAR</name>
<dbReference type="InterPro" id="IPR034078">
    <property type="entry name" value="NFX1_fam"/>
</dbReference>
<dbReference type="EMBL" id="JAACJJ010000016">
    <property type="protein sequence ID" value="KAF5324354.1"/>
    <property type="molecule type" value="Genomic_DNA"/>
</dbReference>
<keyword evidence="4" id="KW-1185">Reference proteome</keyword>
<comment type="caution">
    <text evidence="3">The sequence shown here is derived from an EMBL/GenBank/DDBJ whole genome shotgun (WGS) entry which is preliminary data.</text>
</comment>
<feature type="compositionally biased region" description="Low complexity" evidence="1">
    <location>
        <begin position="212"/>
        <end position="231"/>
    </location>
</feature>
<dbReference type="Pfam" id="PF01424">
    <property type="entry name" value="R3H"/>
    <property type="match status" value="1"/>
</dbReference>
<dbReference type="Gene3D" id="3.30.1370.50">
    <property type="entry name" value="R3H-like domain"/>
    <property type="match status" value="1"/>
</dbReference>